<dbReference type="InterPro" id="IPR006016">
    <property type="entry name" value="UspA"/>
</dbReference>
<dbReference type="RefSeq" id="WP_146923118.1">
    <property type="nucleotide sequence ID" value="NZ_CP042430.1"/>
</dbReference>
<gene>
    <name evidence="2" type="ORF">FSW04_24705</name>
</gene>
<accession>A0A5B8UBV1</accession>
<reference evidence="2 3" key="1">
    <citation type="journal article" date="2018" name="J. Microbiol.">
        <title>Baekduia soli gen. nov., sp. nov., a novel bacterium isolated from the soil of Baekdu Mountain and proposal of a novel family name, Baekduiaceae fam. nov.</title>
        <authorList>
            <person name="An D.S."/>
            <person name="Siddiqi M.Z."/>
            <person name="Kim K.H."/>
            <person name="Yu H.S."/>
            <person name="Im W.T."/>
        </authorList>
    </citation>
    <scope>NUCLEOTIDE SEQUENCE [LARGE SCALE GENOMIC DNA]</scope>
    <source>
        <strain evidence="2 3">BR7-21</strain>
    </source>
</reference>
<evidence type="ECO:0000313" key="2">
    <source>
        <dbReference type="EMBL" id="QEC50464.1"/>
    </source>
</evidence>
<dbReference type="AlphaFoldDB" id="A0A5B8UBV1"/>
<dbReference type="SUPFAM" id="SSF52402">
    <property type="entry name" value="Adenine nucleotide alpha hydrolases-like"/>
    <property type="match status" value="1"/>
</dbReference>
<dbReference type="OrthoDB" id="5243287at2"/>
<sequence length="152" mass="15882">MLETLASTTNIVVPADGSPAAEAAAWYAGAVAEARRGTVHVVAAWEPPGARAQELARTLGRRAEVDAVLADVEGALGAAGLTVNGHVRRCGLVAALCAVASEHDAELIVVPAGWVSLARELRWRAECRVDMLVVDSGRHPGFRPFPVASSRL</sequence>
<dbReference type="InterPro" id="IPR014729">
    <property type="entry name" value="Rossmann-like_a/b/a_fold"/>
</dbReference>
<feature type="domain" description="UspA" evidence="1">
    <location>
        <begin position="9"/>
        <end position="111"/>
    </location>
</feature>
<dbReference type="EMBL" id="CP042430">
    <property type="protein sequence ID" value="QEC50464.1"/>
    <property type="molecule type" value="Genomic_DNA"/>
</dbReference>
<dbReference type="KEGG" id="bsol:FSW04_24705"/>
<keyword evidence="3" id="KW-1185">Reference proteome</keyword>
<organism evidence="2 3">
    <name type="scientific">Baekduia soli</name>
    <dbReference type="NCBI Taxonomy" id="496014"/>
    <lineage>
        <taxon>Bacteria</taxon>
        <taxon>Bacillati</taxon>
        <taxon>Actinomycetota</taxon>
        <taxon>Thermoleophilia</taxon>
        <taxon>Solirubrobacterales</taxon>
        <taxon>Baekduiaceae</taxon>
        <taxon>Baekduia</taxon>
    </lineage>
</organism>
<protein>
    <submittedName>
        <fullName evidence="2">Universal stress protein</fullName>
    </submittedName>
</protein>
<dbReference type="Gene3D" id="3.40.50.620">
    <property type="entry name" value="HUPs"/>
    <property type="match status" value="1"/>
</dbReference>
<name>A0A5B8UBV1_9ACTN</name>
<evidence type="ECO:0000259" key="1">
    <source>
        <dbReference type="Pfam" id="PF00582"/>
    </source>
</evidence>
<proteinExistence type="predicted"/>
<evidence type="ECO:0000313" key="3">
    <source>
        <dbReference type="Proteomes" id="UP000321805"/>
    </source>
</evidence>
<dbReference type="Pfam" id="PF00582">
    <property type="entry name" value="Usp"/>
    <property type="match status" value="1"/>
</dbReference>
<dbReference type="Proteomes" id="UP000321805">
    <property type="component" value="Chromosome"/>
</dbReference>